<evidence type="ECO:0000313" key="1">
    <source>
        <dbReference type="EMBL" id="KAK1135275.1"/>
    </source>
</evidence>
<sequence>MLIEKQPRNTTLCVLAWKRELRFVTACCPLTDSQKAKSPIVTFLGIEKSIVRGRKREAETLGLHYEITQL</sequence>
<organism evidence="1 2">
    <name type="scientific">Melipona bicolor</name>
    <dbReference type="NCBI Taxonomy" id="60889"/>
    <lineage>
        <taxon>Eukaryota</taxon>
        <taxon>Metazoa</taxon>
        <taxon>Ecdysozoa</taxon>
        <taxon>Arthropoda</taxon>
        <taxon>Hexapoda</taxon>
        <taxon>Insecta</taxon>
        <taxon>Pterygota</taxon>
        <taxon>Neoptera</taxon>
        <taxon>Endopterygota</taxon>
        <taxon>Hymenoptera</taxon>
        <taxon>Apocrita</taxon>
        <taxon>Aculeata</taxon>
        <taxon>Apoidea</taxon>
        <taxon>Anthophila</taxon>
        <taxon>Apidae</taxon>
        <taxon>Melipona</taxon>
    </lineage>
</organism>
<comment type="caution">
    <text evidence="1">The sequence shown here is derived from an EMBL/GenBank/DDBJ whole genome shotgun (WGS) entry which is preliminary data.</text>
</comment>
<accession>A0AA40GDD5</accession>
<dbReference type="AlphaFoldDB" id="A0AA40GDD5"/>
<keyword evidence="2" id="KW-1185">Reference proteome</keyword>
<gene>
    <name evidence="1" type="ORF">K0M31_008045</name>
</gene>
<dbReference type="EMBL" id="JAHYIQ010000002">
    <property type="protein sequence ID" value="KAK1135275.1"/>
    <property type="molecule type" value="Genomic_DNA"/>
</dbReference>
<dbReference type="Proteomes" id="UP001177670">
    <property type="component" value="Unassembled WGS sequence"/>
</dbReference>
<name>A0AA40GDD5_9HYME</name>
<protein>
    <submittedName>
        <fullName evidence="1">Uncharacterized protein</fullName>
    </submittedName>
</protein>
<proteinExistence type="predicted"/>
<reference evidence="1" key="1">
    <citation type="submission" date="2021-10" db="EMBL/GenBank/DDBJ databases">
        <title>Melipona bicolor Genome sequencing and assembly.</title>
        <authorList>
            <person name="Araujo N.S."/>
            <person name="Arias M.C."/>
        </authorList>
    </citation>
    <scope>NUCLEOTIDE SEQUENCE</scope>
    <source>
        <strain evidence="1">USP_2M_L1-L4_2017</strain>
        <tissue evidence="1">Whole body</tissue>
    </source>
</reference>
<evidence type="ECO:0000313" key="2">
    <source>
        <dbReference type="Proteomes" id="UP001177670"/>
    </source>
</evidence>